<organism evidence="1 2">
    <name type="scientific">Dorcoceras hygrometricum</name>
    <dbReference type="NCBI Taxonomy" id="472368"/>
    <lineage>
        <taxon>Eukaryota</taxon>
        <taxon>Viridiplantae</taxon>
        <taxon>Streptophyta</taxon>
        <taxon>Embryophyta</taxon>
        <taxon>Tracheophyta</taxon>
        <taxon>Spermatophyta</taxon>
        <taxon>Magnoliopsida</taxon>
        <taxon>eudicotyledons</taxon>
        <taxon>Gunneridae</taxon>
        <taxon>Pentapetalae</taxon>
        <taxon>asterids</taxon>
        <taxon>lamiids</taxon>
        <taxon>Lamiales</taxon>
        <taxon>Gesneriaceae</taxon>
        <taxon>Didymocarpoideae</taxon>
        <taxon>Trichosporeae</taxon>
        <taxon>Loxocarpinae</taxon>
        <taxon>Dorcoceras</taxon>
    </lineage>
</organism>
<accession>A0A2Z7C0I2</accession>
<protein>
    <submittedName>
        <fullName evidence="1">Uncharacterized protein</fullName>
    </submittedName>
</protein>
<keyword evidence="2" id="KW-1185">Reference proteome</keyword>
<dbReference type="EMBL" id="KV002470">
    <property type="protein sequence ID" value="KZV37950.1"/>
    <property type="molecule type" value="Genomic_DNA"/>
</dbReference>
<proteinExistence type="predicted"/>
<dbReference type="Proteomes" id="UP000250235">
    <property type="component" value="Unassembled WGS sequence"/>
</dbReference>
<sequence>MALVAPTSGATFVLWPTGDRATLQGGAAQQRNILRWTRPVIGRHCAYHRATSCAVAGHGQPSIGATIRPPRFPCVAQPVRWAAAQIRTSGARISARRQVVAGGRRPSSKFCFDRFQI</sequence>
<name>A0A2Z7C0I2_9LAMI</name>
<evidence type="ECO:0000313" key="1">
    <source>
        <dbReference type="EMBL" id="KZV37950.1"/>
    </source>
</evidence>
<reference evidence="1 2" key="1">
    <citation type="journal article" date="2015" name="Proc. Natl. Acad. Sci. U.S.A.">
        <title>The resurrection genome of Boea hygrometrica: A blueprint for survival of dehydration.</title>
        <authorList>
            <person name="Xiao L."/>
            <person name="Yang G."/>
            <person name="Zhang L."/>
            <person name="Yang X."/>
            <person name="Zhao S."/>
            <person name="Ji Z."/>
            <person name="Zhou Q."/>
            <person name="Hu M."/>
            <person name="Wang Y."/>
            <person name="Chen M."/>
            <person name="Xu Y."/>
            <person name="Jin H."/>
            <person name="Xiao X."/>
            <person name="Hu G."/>
            <person name="Bao F."/>
            <person name="Hu Y."/>
            <person name="Wan P."/>
            <person name="Li L."/>
            <person name="Deng X."/>
            <person name="Kuang T."/>
            <person name="Xiang C."/>
            <person name="Zhu J.K."/>
            <person name="Oliver M.J."/>
            <person name="He Y."/>
        </authorList>
    </citation>
    <scope>NUCLEOTIDE SEQUENCE [LARGE SCALE GENOMIC DNA]</scope>
    <source>
        <strain evidence="2">cv. XS01</strain>
    </source>
</reference>
<gene>
    <name evidence="1" type="ORF">F511_17722</name>
</gene>
<dbReference type="AlphaFoldDB" id="A0A2Z7C0I2"/>
<evidence type="ECO:0000313" key="2">
    <source>
        <dbReference type="Proteomes" id="UP000250235"/>
    </source>
</evidence>